<dbReference type="GO" id="GO:0035556">
    <property type="term" value="P:intracellular signal transduction"/>
    <property type="evidence" value="ECO:0007669"/>
    <property type="project" value="InterPro"/>
</dbReference>
<dbReference type="InterPro" id="IPR001054">
    <property type="entry name" value="A/G_cyclase"/>
</dbReference>
<evidence type="ECO:0000256" key="14">
    <source>
        <dbReference type="RuleBase" id="RU003431"/>
    </source>
</evidence>
<keyword evidence="8 15" id="KW-0472">Membrane</keyword>
<comment type="subcellular location">
    <subcellularLocation>
        <location evidence="1">Membrane</location>
        <topology evidence="1">Single-pass type I membrane protein</topology>
    </subcellularLocation>
</comment>
<accession>A0A8W8MM97</accession>
<name>A0A8W8MM97_MAGGI</name>
<dbReference type="EC" id="4.6.1.2" evidence="2 14"/>
<dbReference type="Gene3D" id="3.30.70.1230">
    <property type="entry name" value="Nucleotide cyclase"/>
    <property type="match status" value="1"/>
</dbReference>
<dbReference type="FunFam" id="3.30.70.1230:FF:000004">
    <property type="entry name" value="Guanylate cyclase"/>
    <property type="match status" value="1"/>
</dbReference>
<organism evidence="19 20">
    <name type="scientific">Magallana gigas</name>
    <name type="common">Pacific oyster</name>
    <name type="synonym">Crassostrea gigas</name>
    <dbReference type="NCBI Taxonomy" id="29159"/>
    <lineage>
        <taxon>Eukaryota</taxon>
        <taxon>Metazoa</taxon>
        <taxon>Spiralia</taxon>
        <taxon>Lophotrochozoa</taxon>
        <taxon>Mollusca</taxon>
        <taxon>Bivalvia</taxon>
        <taxon>Autobranchia</taxon>
        <taxon>Pteriomorphia</taxon>
        <taxon>Ostreida</taxon>
        <taxon>Ostreoidea</taxon>
        <taxon>Ostreidae</taxon>
        <taxon>Magallana</taxon>
    </lineage>
</organism>
<dbReference type="PANTHER" id="PTHR11920">
    <property type="entry name" value="GUANYLYL CYCLASE"/>
    <property type="match status" value="1"/>
</dbReference>
<dbReference type="GO" id="GO:0005886">
    <property type="term" value="C:plasma membrane"/>
    <property type="evidence" value="ECO:0007669"/>
    <property type="project" value="TreeGrafter"/>
</dbReference>
<dbReference type="CDD" id="cd07302">
    <property type="entry name" value="CHD"/>
    <property type="match status" value="1"/>
</dbReference>
<dbReference type="InterPro" id="IPR028082">
    <property type="entry name" value="Peripla_BP_I"/>
</dbReference>
<keyword evidence="10" id="KW-0325">Glycoprotein</keyword>
<dbReference type="AlphaFoldDB" id="A0A8W8MM97"/>
<dbReference type="PROSITE" id="PS50125">
    <property type="entry name" value="GUANYLATE_CYCLASE_2"/>
    <property type="match status" value="1"/>
</dbReference>
<comment type="similarity">
    <text evidence="13">Belongs to the adenylyl cyclase class-4/guanylyl cyclase family.</text>
</comment>
<evidence type="ECO:0000259" key="17">
    <source>
        <dbReference type="PROSITE" id="PS50011"/>
    </source>
</evidence>
<evidence type="ECO:0000256" key="11">
    <source>
        <dbReference type="ARBA" id="ARBA00023239"/>
    </source>
</evidence>
<dbReference type="PANTHER" id="PTHR11920:SF502">
    <property type="entry name" value="GUANYLATE CYCLASE"/>
    <property type="match status" value="1"/>
</dbReference>
<dbReference type="InterPro" id="IPR029787">
    <property type="entry name" value="Nucleotide_cyclase"/>
</dbReference>
<dbReference type="SUPFAM" id="SSF53822">
    <property type="entry name" value="Periplasmic binding protein-like I"/>
    <property type="match status" value="1"/>
</dbReference>
<evidence type="ECO:0000256" key="7">
    <source>
        <dbReference type="ARBA" id="ARBA00023134"/>
    </source>
</evidence>
<dbReference type="InterPro" id="IPR001245">
    <property type="entry name" value="Ser-Thr/Tyr_kinase_cat_dom"/>
</dbReference>
<dbReference type="GO" id="GO:0004383">
    <property type="term" value="F:guanylate cyclase activity"/>
    <property type="evidence" value="ECO:0007669"/>
    <property type="project" value="UniProtKB-EC"/>
</dbReference>
<evidence type="ECO:0000256" key="10">
    <source>
        <dbReference type="ARBA" id="ARBA00023180"/>
    </source>
</evidence>
<dbReference type="Gene3D" id="1.10.510.10">
    <property type="entry name" value="Transferase(Phosphotransferase) domain 1"/>
    <property type="match status" value="1"/>
</dbReference>
<protein>
    <recommendedName>
        <fullName evidence="2 14">Guanylate cyclase</fullName>
        <ecNumber evidence="2 14">4.6.1.2</ecNumber>
    </recommendedName>
</protein>
<evidence type="ECO:0000259" key="18">
    <source>
        <dbReference type="PROSITE" id="PS50125"/>
    </source>
</evidence>
<keyword evidence="3 15" id="KW-0812">Transmembrane</keyword>
<dbReference type="Proteomes" id="UP000005408">
    <property type="component" value="Unassembled WGS sequence"/>
</dbReference>
<dbReference type="InterPro" id="IPR011009">
    <property type="entry name" value="Kinase-like_dom_sf"/>
</dbReference>
<evidence type="ECO:0000256" key="13">
    <source>
        <dbReference type="RuleBase" id="RU000405"/>
    </source>
</evidence>
<dbReference type="SUPFAM" id="SSF55073">
    <property type="entry name" value="Nucleotide cyclase"/>
    <property type="match status" value="1"/>
</dbReference>
<dbReference type="Gene3D" id="3.40.50.2300">
    <property type="match status" value="2"/>
</dbReference>
<evidence type="ECO:0000256" key="9">
    <source>
        <dbReference type="ARBA" id="ARBA00023170"/>
    </source>
</evidence>
<feature type="signal peptide" evidence="16">
    <location>
        <begin position="1"/>
        <end position="22"/>
    </location>
</feature>
<evidence type="ECO:0000256" key="6">
    <source>
        <dbReference type="ARBA" id="ARBA00022989"/>
    </source>
</evidence>
<evidence type="ECO:0000256" key="5">
    <source>
        <dbReference type="ARBA" id="ARBA00022741"/>
    </source>
</evidence>
<dbReference type="SMART" id="SM00044">
    <property type="entry name" value="CYCc"/>
    <property type="match status" value="1"/>
</dbReference>
<evidence type="ECO:0000313" key="19">
    <source>
        <dbReference type="EnsemblMetazoa" id="G35021.1:cds"/>
    </source>
</evidence>
<keyword evidence="4 16" id="KW-0732">Signal</keyword>
<dbReference type="Gene3D" id="6.10.250.780">
    <property type="match status" value="1"/>
</dbReference>
<dbReference type="InterPro" id="IPR050401">
    <property type="entry name" value="Cyclic_nucleotide_synthase"/>
</dbReference>
<dbReference type="InterPro" id="IPR001170">
    <property type="entry name" value="ANPR/GUC"/>
</dbReference>
<dbReference type="InterPro" id="IPR018297">
    <property type="entry name" value="A/G_cyclase_CS"/>
</dbReference>
<dbReference type="GO" id="GO:0007168">
    <property type="term" value="P:receptor guanylyl cyclase signaling pathway"/>
    <property type="evidence" value="ECO:0007669"/>
    <property type="project" value="TreeGrafter"/>
</dbReference>
<dbReference type="GO" id="GO:0005524">
    <property type="term" value="F:ATP binding"/>
    <property type="evidence" value="ECO:0007669"/>
    <property type="project" value="InterPro"/>
</dbReference>
<evidence type="ECO:0000256" key="4">
    <source>
        <dbReference type="ARBA" id="ARBA00022729"/>
    </source>
</evidence>
<keyword evidence="7" id="KW-0342">GTP-binding</keyword>
<dbReference type="PRINTS" id="PR00255">
    <property type="entry name" value="NATPEPTIDER"/>
</dbReference>
<proteinExistence type="inferred from homology"/>
<dbReference type="GO" id="GO:0005525">
    <property type="term" value="F:GTP binding"/>
    <property type="evidence" value="ECO:0007669"/>
    <property type="project" value="UniProtKB-KW"/>
</dbReference>
<reference evidence="19" key="1">
    <citation type="submission" date="2022-08" db="UniProtKB">
        <authorList>
            <consortium name="EnsemblMetazoa"/>
        </authorList>
    </citation>
    <scope>IDENTIFICATION</scope>
    <source>
        <strain evidence="19">05x7-T-G4-1.051#20</strain>
    </source>
</reference>
<keyword evidence="11 13" id="KW-0456">Lyase</keyword>
<comment type="catalytic activity">
    <reaction evidence="14">
        <text>GTP = 3',5'-cyclic GMP + diphosphate</text>
        <dbReference type="Rhea" id="RHEA:13665"/>
        <dbReference type="ChEBI" id="CHEBI:33019"/>
        <dbReference type="ChEBI" id="CHEBI:37565"/>
        <dbReference type="ChEBI" id="CHEBI:57746"/>
        <dbReference type="EC" id="4.6.1.2"/>
    </reaction>
</comment>
<dbReference type="PROSITE" id="PS00452">
    <property type="entry name" value="GUANYLATE_CYCLASE_1"/>
    <property type="match status" value="1"/>
</dbReference>
<keyword evidence="5" id="KW-0547">Nucleotide-binding</keyword>
<dbReference type="GO" id="GO:0004672">
    <property type="term" value="F:protein kinase activity"/>
    <property type="evidence" value="ECO:0007669"/>
    <property type="project" value="InterPro"/>
</dbReference>
<feature type="chain" id="PRO_5036453452" description="Guanylate cyclase" evidence="16">
    <location>
        <begin position="23"/>
        <end position="1064"/>
    </location>
</feature>
<dbReference type="Pfam" id="PF00211">
    <property type="entry name" value="Guanylate_cyc"/>
    <property type="match status" value="1"/>
</dbReference>
<keyword evidence="9" id="KW-0675">Receptor</keyword>
<dbReference type="SUPFAM" id="SSF56112">
    <property type="entry name" value="Protein kinase-like (PK-like)"/>
    <property type="match status" value="1"/>
</dbReference>
<dbReference type="InterPro" id="IPR000719">
    <property type="entry name" value="Prot_kinase_dom"/>
</dbReference>
<evidence type="ECO:0000313" key="20">
    <source>
        <dbReference type="Proteomes" id="UP000005408"/>
    </source>
</evidence>
<dbReference type="Pfam" id="PF07714">
    <property type="entry name" value="PK_Tyr_Ser-Thr"/>
    <property type="match status" value="1"/>
</dbReference>
<feature type="transmembrane region" description="Helical" evidence="15">
    <location>
        <begin position="459"/>
        <end position="482"/>
    </location>
</feature>
<dbReference type="Pfam" id="PF01094">
    <property type="entry name" value="ANF_receptor"/>
    <property type="match status" value="1"/>
</dbReference>
<evidence type="ECO:0000256" key="12">
    <source>
        <dbReference type="ARBA" id="ARBA00023293"/>
    </source>
</evidence>
<sequence>MDGSKVNCLLWLFLTFVVPSTCFQTDVGVLLMTDNFLPFDMQRIAPAIDIGQRDAEKVFNISFKLILSNYSTDCDGAWTESVGKMAELFYHRNVSVFLGPACSQGVASAGLLAEYMGVPLVTGVGDLLERSPIEKKGYETTTILSYSIDKMSVSMKQILLQYGWIHTAILYDEDEVFFRRVGKNLALDFRQDDTLSRPYERPFSNSTVDFSSILTEASKFARVFIILSQAHQFRDVMYDAYRQNMANGDYVFITIELFPSAHWGHYTKFTDQSYKDSYKNEYVKRAYESVLVLSLMRQTGDLYNKFKSEVKVKALADYSYTLEESETDNYFIRAFYAGVIYLAAAYNKTIQEGGDINNGFTLARKLWNSTYKVPALDEVVAIDEFGDRIADFDVFDLRDGDSDPPVFEVVGKFFGSTLLYSPVPGVEIKWIKGIPVDVPDCGFTGELCIRNRNVDQTTLIIIVCFLILVIAICIVFIIGYYFHRKNHALYEMKWKINWEHVQFTLSGSAGIFGSFKSSILFSNNESVRELDVLSTRTCDTGRQMFGTIAYCRGVVVAIRKFSVSSIDLNKKNLLELKQLFSLRHQNVAAFIGACVDVGKVSVMVEYCPKGSLQDILQNESIELDWTFKCSLIQDIIMGMQFLHGSDVKVHGRLSSSACVVDGRFLLKLRCYGPKCFHEVEEKKKSKKEVLNYNKLLWRAPELLRMKEWNPGTQKGDVYSFGIILQEIADRTAPFDSYDMVAFDVVHKVKSGERPPFRPEINENYSESLNLLMTECWSENPDNRPTFDVIVKRFKTIFRGRSNNIMDNLIRRMEQYANNLEGLVEERTKAYVEEKKKAENLLNRMLPMSVAKSLQLGQSVDPETFEEVTIYFSDIVGFTALAARSSPLQVVTLLNDLYTCFDSIINGRRVYKVETIGDAYMVVAGLPERIGSLHAKEIADLSLTIRESVRSFQISHLPNEQLKIRIGAHSGMVVAGVVGLTMPRYCLFGDTVNTASRMESTGEGMKIHISESTKRILETFHDYTITERGETEVKGKGVMKTFWLESKSENDLKATLNNLENHYID</sequence>
<dbReference type="InterPro" id="IPR001828">
    <property type="entry name" value="ANF_lig-bd_rcpt"/>
</dbReference>
<keyword evidence="6 15" id="KW-1133">Transmembrane helix</keyword>
<evidence type="ECO:0000256" key="3">
    <source>
        <dbReference type="ARBA" id="ARBA00022692"/>
    </source>
</evidence>
<dbReference type="CDD" id="cd06352">
    <property type="entry name" value="PBP1_NPR_GC-like"/>
    <property type="match status" value="1"/>
</dbReference>
<evidence type="ECO:0000256" key="8">
    <source>
        <dbReference type="ARBA" id="ARBA00023136"/>
    </source>
</evidence>
<evidence type="ECO:0000256" key="2">
    <source>
        <dbReference type="ARBA" id="ARBA00012202"/>
    </source>
</evidence>
<evidence type="ECO:0000256" key="16">
    <source>
        <dbReference type="SAM" id="SignalP"/>
    </source>
</evidence>
<evidence type="ECO:0000256" key="15">
    <source>
        <dbReference type="SAM" id="Phobius"/>
    </source>
</evidence>
<keyword evidence="20" id="KW-1185">Reference proteome</keyword>
<feature type="domain" description="Protein kinase" evidence="17">
    <location>
        <begin position="534"/>
        <end position="797"/>
    </location>
</feature>
<dbReference type="GO" id="GO:0004016">
    <property type="term" value="F:adenylate cyclase activity"/>
    <property type="evidence" value="ECO:0007669"/>
    <property type="project" value="TreeGrafter"/>
</dbReference>
<keyword evidence="12 14" id="KW-0141">cGMP biosynthesis</keyword>
<dbReference type="PROSITE" id="PS50011">
    <property type="entry name" value="PROTEIN_KINASE_DOM"/>
    <property type="match status" value="1"/>
</dbReference>
<dbReference type="GO" id="GO:0001653">
    <property type="term" value="F:peptide receptor activity"/>
    <property type="evidence" value="ECO:0007669"/>
    <property type="project" value="TreeGrafter"/>
</dbReference>
<dbReference type="EnsemblMetazoa" id="G35021.1">
    <property type="protein sequence ID" value="G35021.1:cds"/>
    <property type="gene ID" value="G35021"/>
</dbReference>
<evidence type="ECO:0000256" key="1">
    <source>
        <dbReference type="ARBA" id="ARBA00004479"/>
    </source>
</evidence>
<feature type="domain" description="Guanylate cyclase" evidence="18">
    <location>
        <begin position="868"/>
        <end position="998"/>
    </location>
</feature>